<dbReference type="EMBL" id="AHER01000029">
    <property type="protein sequence ID" value="EJR23330.1"/>
    <property type="molecule type" value="Genomic_DNA"/>
</dbReference>
<evidence type="ECO:0000313" key="2">
    <source>
        <dbReference type="EMBL" id="EJR23330.1"/>
    </source>
</evidence>
<reference evidence="2" key="1">
    <citation type="submission" date="2012-04" db="EMBL/GenBank/DDBJ databases">
        <title>The Genome Sequence of Bacillus cereus VD014.</title>
        <authorList>
            <consortium name="The Broad Institute Genome Sequencing Platform"/>
            <consortium name="The Broad Institute Genome Sequencing Center for Infectious Disease"/>
            <person name="Feldgarden M."/>
            <person name="Van der Auwera G.A."/>
            <person name="Mahillon J."/>
            <person name="Duprez V."/>
            <person name="Timmery S."/>
            <person name="Mattelet C."/>
            <person name="Dierick K."/>
            <person name="Sun M."/>
            <person name="Yu Z."/>
            <person name="Zhu L."/>
            <person name="Hu X."/>
            <person name="Shank E.B."/>
            <person name="Swiecicka I."/>
            <person name="Hansen B.M."/>
            <person name="Andrup L."/>
            <person name="Young S.K."/>
            <person name="Zeng Q."/>
            <person name="Gargeya S."/>
            <person name="Fitzgerald M."/>
            <person name="Haas B."/>
            <person name="Abouelleil A."/>
            <person name="Alvarado L."/>
            <person name="Arachchi H.M."/>
            <person name="Berlin A."/>
            <person name="Chapman S.B."/>
            <person name="Goldberg J."/>
            <person name="Griggs A."/>
            <person name="Gujja S."/>
            <person name="Hansen M."/>
            <person name="Howarth C."/>
            <person name="Imamovic A."/>
            <person name="Larimer J."/>
            <person name="McCowen C."/>
            <person name="Montmayeur A."/>
            <person name="Murphy C."/>
            <person name="Neiman D."/>
            <person name="Pearson M."/>
            <person name="Priest M."/>
            <person name="Roberts A."/>
            <person name="Saif S."/>
            <person name="Shea T."/>
            <person name="Sisk P."/>
            <person name="Sykes S."/>
            <person name="Wortman J."/>
            <person name="Nusbaum C."/>
            <person name="Birren B."/>
        </authorList>
    </citation>
    <scope>NUCLEOTIDE SEQUENCE</scope>
    <source>
        <strain evidence="2">VD014</strain>
    </source>
</reference>
<organism evidence="2 3">
    <name type="scientific">Bacillus cereus (strain VD014)</name>
    <dbReference type="NCBI Taxonomy" id="1053223"/>
    <lineage>
        <taxon>Bacteria</taxon>
        <taxon>Bacillati</taxon>
        <taxon>Bacillota</taxon>
        <taxon>Bacilli</taxon>
        <taxon>Bacillales</taxon>
        <taxon>Bacillaceae</taxon>
        <taxon>Bacillus</taxon>
        <taxon>Bacillus cereus group</taxon>
    </lineage>
</organism>
<dbReference type="Pfam" id="PF13125">
    <property type="entry name" value="DUF3958"/>
    <property type="match status" value="1"/>
</dbReference>
<comment type="caution">
    <text evidence="2">The sequence shown here is derived from an EMBL/GenBank/DDBJ whole genome shotgun (WGS) entry which is preliminary data.</text>
</comment>
<proteinExistence type="predicted"/>
<feature type="coiled-coil region" evidence="1">
    <location>
        <begin position="2"/>
        <end position="46"/>
    </location>
</feature>
<sequence>MNQEIEQKMKVLSRNLMNLSEEQYQNQRAIQIQEQAEADFQELKIRSHRFFHRILETWHGDKELFRFFTNIQLDTQQIERSLSYKLEEQKEILIQEKQKMRFLHFSLRIGIEYRYLILSKKHTIIRFKSIQLDM</sequence>
<dbReference type="InterPro" id="IPR025014">
    <property type="entry name" value="DUF3958"/>
</dbReference>
<accession>A0A9W5NQP2</accession>
<evidence type="ECO:0000313" key="3">
    <source>
        <dbReference type="Proteomes" id="UP000006607"/>
    </source>
</evidence>
<evidence type="ECO:0000256" key="1">
    <source>
        <dbReference type="SAM" id="Coils"/>
    </source>
</evidence>
<gene>
    <name evidence="2" type="ORF">IIA_02271</name>
</gene>
<dbReference type="Proteomes" id="UP000006607">
    <property type="component" value="Unassembled WGS sequence"/>
</dbReference>
<keyword evidence="1" id="KW-0175">Coiled coil</keyword>
<dbReference type="AlphaFoldDB" id="A0A9W5NQP2"/>
<protein>
    <recommendedName>
        <fullName evidence="4">DUF3958 domain-containing protein</fullName>
    </recommendedName>
</protein>
<evidence type="ECO:0008006" key="4">
    <source>
        <dbReference type="Google" id="ProtNLM"/>
    </source>
</evidence>
<name>A0A9W5NQP2_BACC8</name>